<name>Q07HQ1_RHOP5</name>
<dbReference type="AlphaFoldDB" id="Q07HQ1"/>
<comment type="similarity">
    <text evidence="1">Belongs to the AHA1 family.</text>
</comment>
<feature type="domain" description="Activator of Hsp90 ATPase homologue 1/2-like C-terminal" evidence="2">
    <location>
        <begin position="21"/>
        <end position="156"/>
    </location>
</feature>
<dbReference type="InterPro" id="IPR013538">
    <property type="entry name" value="ASHA1/2-like_C"/>
</dbReference>
<dbReference type="Gene3D" id="3.30.530.20">
    <property type="match status" value="1"/>
</dbReference>
<dbReference type="Pfam" id="PF08327">
    <property type="entry name" value="AHSA1"/>
    <property type="match status" value="1"/>
</dbReference>
<proteinExistence type="inferred from homology"/>
<evidence type="ECO:0000256" key="1">
    <source>
        <dbReference type="ARBA" id="ARBA00006817"/>
    </source>
</evidence>
<dbReference type="InterPro" id="IPR023393">
    <property type="entry name" value="START-like_dom_sf"/>
</dbReference>
<dbReference type="KEGG" id="rpe:RPE_4613"/>
<dbReference type="CDD" id="cd08891">
    <property type="entry name" value="SRPBCC_CalC"/>
    <property type="match status" value="1"/>
</dbReference>
<sequence>MCDREDVVTSIEPIRKQIVVNATPDHAFHVFTEHHGDWWPLETHHIGDQPAVTAMIEPKIGGRWGERAADGTESVWGRVVAWEPPSRLLLTWEIDGNWKHDDALSTEVEIRFVPEGASQTRVEFEHRLLEQYGANAHFMRAPMDAGWSSFLELFAAQAAAEHAA</sequence>
<dbReference type="SUPFAM" id="SSF55961">
    <property type="entry name" value="Bet v1-like"/>
    <property type="match status" value="1"/>
</dbReference>
<organism evidence="3">
    <name type="scientific">Rhodopseudomonas palustris (strain BisA53)</name>
    <dbReference type="NCBI Taxonomy" id="316055"/>
    <lineage>
        <taxon>Bacteria</taxon>
        <taxon>Pseudomonadati</taxon>
        <taxon>Pseudomonadota</taxon>
        <taxon>Alphaproteobacteria</taxon>
        <taxon>Hyphomicrobiales</taxon>
        <taxon>Nitrobacteraceae</taxon>
        <taxon>Rhodopseudomonas</taxon>
    </lineage>
</organism>
<evidence type="ECO:0000259" key="2">
    <source>
        <dbReference type="Pfam" id="PF08327"/>
    </source>
</evidence>
<protein>
    <recommendedName>
        <fullName evidence="2">Activator of Hsp90 ATPase homologue 1/2-like C-terminal domain-containing protein</fullName>
    </recommendedName>
</protein>
<evidence type="ECO:0000313" key="3">
    <source>
        <dbReference type="EMBL" id="ABJ08533.1"/>
    </source>
</evidence>
<dbReference type="HOGENOM" id="CLU_112319_1_0_5"/>
<accession>Q07HQ1</accession>
<dbReference type="eggNOG" id="COG3832">
    <property type="taxonomic scope" value="Bacteria"/>
</dbReference>
<gene>
    <name evidence="3" type="ordered locus">RPE_4613</name>
</gene>
<dbReference type="STRING" id="316055.RPE_4613"/>
<dbReference type="EMBL" id="CP000463">
    <property type="protein sequence ID" value="ABJ08533.1"/>
    <property type="molecule type" value="Genomic_DNA"/>
</dbReference>
<reference evidence="3" key="1">
    <citation type="submission" date="2006-09" db="EMBL/GenBank/DDBJ databases">
        <title>Complete sequence of Rhodopseudomonas palustris BisA53.</title>
        <authorList>
            <consortium name="US DOE Joint Genome Institute"/>
            <person name="Copeland A."/>
            <person name="Lucas S."/>
            <person name="Lapidus A."/>
            <person name="Barry K."/>
            <person name="Detter J.C."/>
            <person name="Glavina del Rio T."/>
            <person name="Hammon N."/>
            <person name="Israni S."/>
            <person name="Dalin E."/>
            <person name="Tice H."/>
            <person name="Pitluck S."/>
            <person name="Chain P."/>
            <person name="Malfatti S."/>
            <person name="Shin M."/>
            <person name="Vergez L."/>
            <person name="Schmutz J."/>
            <person name="Larimer F."/>
            <person name="Land M."/>
            <person name="Hauser L."/>
            <person name="Pelletier D.A."/>
            <person name="Kyrpides N."/>
            <person name="Kim E."/>
            <person name="Harwood C.S."/>
            <person name="Oda Y."/>
            <person name="Richardson P."/>
        </authorList>
    </citation>
    <scope>NUCLEOTIDE SEQUENCE [LARGE SCALE GENOMIC DNA]</scope>
    <source>
        <strain evidence="3">BisA53</strain>
    </source>
</reference>